<reference evidence="8 9" key="1">
    <citation type="submission" date="2018-05" db="EMBL/GenBank/DDBJ databases">
        <title>Draft genome sequence of Scytalidium lignicola DSM 105466, a ubiquitous saprotrophic fungus.</title>
        <authorList>
            <person name="Buettner E."/>
            <person name="Gebauer A.M."/>
            <person name="Hofrichter M."/>
            <person name="Liers C."/>
            <person name="Kellner H."/>
        </authorList>
    </citation>
    <scope>NUCLEOTIDE SEQUENCE [LARGE SCALE GENOMIC DNA]</scope>
    <source>
        <strain evidence="8 9">DSM 105466</strain>
    </source>
</reference>
<dbReference type="Pfam" id="PF04080">
    <property type="entry name" value="Per1"/>
    <property type="match status" value="1"/>
</dbReference>
<dbReference type="PANTHER" id="PTHR13148">
    <property type="entry name" value="PER1-RELATED"/>
    <property type="match status" value="1"/>
</dbReference>
<keyword evidence="6 7" id="KW-0472">Membrane</keyword>
<dbReference type="InterPro" id="IPR007217">
    <property type="entry name" value="Per1-like"/>
</dbReference>
<dbReference type="STRING" id="5539.A0A3E2H203"/>
<comment type="similarity">
    <text evidence="7">Belongs to the PGAP3 family.</text>
</comment>
<keyword evidence="3 7" id="KW-0812">Transmembrane</keyword>
<dbReference type="EMBL" id="NCSJ02000206">
    <property type="protein sequence ID" value="RFU27438.1"/>
    <property type="molecule type" value="Genomic_DNA"/>
</dbReference>
<feature type="non-terminal residue" evidence="8">
    <location>
        <position position="331"/>
    </location>
</feature>
<sequence>MVLRQLCSLPRLHFRAFGLILGILLLASHAHASVGDKLPEFKECVEVCINENCGAGDANIPIFHRLLLWDCPSECDYTCQHIITDRRVVEGEEVVQFHGKWPFYRFLGMQEPFSVLFSFLNFSGHHVGLAKIKANIPAFYPLRQYYIYIAYLGMASWTFSMIFHTRDFTLTEQLDYFGAGANVLYGLYYSVVRVFRLDQGGKKTRSVLKAWTLLCITLYLCHVAYLKWYTWDYTYNMAANVVVGIFQNILWSWFSIDKYRKSKRTWAAWPGLMVAWLLVAMSLELLDFPPWLGCIDAHSLWHLGTVVPTFVMYNFLLKDAEDDIARTRLKA</sequence>
<feature type="transmembrane region" description="Helical" evidence="7">
    <location>
        <begin position="237"/>
        <end position="254"/>
    </location>
</feature>
<evidence type="ECO:0000256" key="4">
    <source>
        <dbReference type="ARBA" id="ARBA00022729"/>
    </source>
</evidence>
<dbReference type="GO" id="GO:0016788">
    <property type="term" value="F:hydrolase activity, acting on ester bonds"/>
    <property type="evidence" value="ECO:0007669"/>
    <property type="project" value="TreeGrafter"/>
</dbReference>
<evidence type="ECO:0000256" key="7">
    <source>
        <dbReference type="RuleBase" id="RU365066"/>
    </source>
</evidence>
<evidence type="ECO:0000256" key="1">
    <source>
        <dbReference type="ARBA" id="ARBA00004127"/>
    </source>
</evidence>
<dbReference type="AlphaFoldDB" id="A0A3E2H203"/>
<comment type="subcellular location">
    <subcellularLocation>
        <location evidence="1">Endomembrane system</location>
        <topology evidence="1">Multi-pass membrane protein</topology>
    </subcellularLocation>
    <subcellularLocation>
        <location evidence="7">Endoplasmic reticulum membrane</location>
        <topology evidence="7">Multi-pass membrane protein</topology>
    </subcellularLocation>
</comment>
<evidence type="ECO:0000256" key="3">
    <source>
        <dbReference type="ARBA" id="ARBA00022692"/>
    </source>
</evidence>
<evidence type="ECO:0000256" key="6">
    <source>
        <dbReference type="ARBA" id="ARBA00023136"/>
    </source>
</evidence>
<dbReference type="OMA" id="DFMIEDC"/>
<dbReference type="GO" id="GO:0005789">
    <property type="term" value="C:endoplasmic reticulum membrane"/>
    <property type="evidence" value="ECO:0007669"/>
    <property type="project" value="UniProtKB-SubCell"/>
</dbReference>
<feature type="transmembrane region" description="Helical" evidence="7">
    <location>
        <begin position="176"/>
        <end position="195"/>
    </location>
</feature>
<evidence type="ECO:0000313" key="8">
    <source>
        <dbReference type="EMBL" id="RFU27438.1"/>
    </source>
</evidence>
<dbReference type="PANTHER" id="PTHR13148:SF0">
    <property type="entry name" value="POST-GPI ATTACHMENT TO PROTEINS FACTOR 3"/>
    <property type="match status" value="1"/>
</dbReference>
<accession>A0A3E2H203</accession>
<gene>
    <name evidence="8" type="ORF">B7463_g8904</name>
</gene>
<feature type="transmembrane region" description="Helical" evidence="7">
    <location>
        <begin position="298"/>
        <end position="317"/>
    </location>
</feature>
<evidence type="ECO:0000256" key="5">
    <source>
        <dbReference type="ARBA" id="ARBA00022989"/>
    </source>
</evidence>
<feature type="transmembrane region" description="Helical" evidence="7">
    <location>
        <begin position="207"/>
        <end position="225"/>
    </location>
</feature>
<protein>
    <recommendedName>
        <fullName evidence="7">Post-GPI attachment to proteins factor 3</fullName>
    </recommendedName>
</protein>
<feature type="transmembrane region" description="Helical" evidence="7">
    <location>
        <begin position="266"/>
        <end position="286"/>
    </location>
</feature>
<keyword evidence="7" id="KW-0256">Endoplasmic reticulum</keyword>
<proteinExistence type="inferred from homology"/>
<comment type="caution">
    <text evidence="8">The sequence shown here is derived from an EMBL/GenBank/DDBJ whole genome shotgun (WGS) entry which is preliminary data.</text>
</comment>
<dbReference type="GO" id="GO:0006506">
    <property type="term" value="P:GPI anchor biosynthetic process"/>
    <property type="evidence" value="ECO:0007669"/>
    <property type="project" value="UniProtKB-KW"/>
</dbReference>
<organism evidence="8 9">
    <name type="scientific">Scytalidium lignicola</name>
    <name type="common">Hyphomycete</name>
    <dbReference type="NCBI Taxonomy" id="5539"/>
    <lineage>
        <taxon>Eukaryota</taxon>
        <taxon>Fungi</taxon>
        <taxon>Dikarya</taxon>
        <taxon>Ascomycota</taxon>
        <taxon>Pezizomycotina</taxon>
        <taxon>Leotiomycetes</taxon>
        <taxon>Leotiomycetes incertae sedis</taxon>
        <taxon>Scytalidium</taxon>
    </lineage>
</organism>
<keyword evidence="9" id="KW-1185">Reference proteome</keyword>
<feature type="signal peptide" evidence="7">
    <location>
        <begin position="1"/>
        <end position="32"/>
    </location>
</feature>
<keyword evidence="2 7" id="KW-0337">GPI-anchor biosynthesis</keyword>
<feature type="transmembrane region" description="Helical" evidence="7">
    <location>
        <begin position="145"/>
        <end position="164"/>
    </location>
</feature>
<keyword evidence="4 7" id="KW-0732">Signal</keyword>
<evidence type="ECO:0000256" key="2">
    <source>
        <dbReference type="ARBA" id="ARBA00022502"/>
    </source>
</evidence>
<dbReference type="OrthoDB" id="419770at2759"/>
<feature type="transmembrane region" description="Helical" evidence="7">
    <location>
        <begin position="103"/>
        <end position="124"/>
    </location>
</feature>
<feature type="non-terminal residue" evidence="8">
    <location>
        <position position="1"/>
    </location>
</feature>
<dbReference type="Proteomes" id="UP000258309">
    <property type="component" value="Unassembled WGS sequence"/>
</dbReference>
<evidence type="ECO:0000313" key="9">
    <source>
        <dbReference type="Proteomes" id="UP000258309"/>
    </source>
</evidence>
<keyword evidence="5 7" id="KW-1133">Transmembrane helix</keyword>
<name>A0A3E2H203_SCYLI</name>
<feature type="chain" id="PRO_5017494520" description="Post-GPI attachment to proteins factor 3" evidence="7">
    <location>
        <begin position="33"/>
        <end position="331"/>
    </location>
</feature>
<comment type="function">
    <text evidence="7">Involved in the lipid remodeling steps of GPI-anchor maturation.</text>
</comment>